<keyword evidence="1" id="KW-0812">Transmembrane</keyword>
<feature type="transmembrane region" description="Helical" evidence="1">
    <location>
        <begin position="9"/>
        <end position="28"/>
    </location>
</feature>
<dbReference type="EMBL" id="JABUQZ010000001">
    <property type="protein sequence ID" value="NUC74131.1"/>
    <property type="molecule type" value="Genomic_DNA"/>
</dbReference>
<keyword evidence="1" id="KW-0472">Membrane</keyword>
<feature type="transmembrane region" description="Helical" evidence="1">
    <location>
        <begin position="57"/>
        <end position="74"/>
    </location>
</feature>
<evidence type="ECO:0000256" key="1">
    <source>
        <dbReference type="SAM" id="Phobius"/>
    </source>
</evidence>
<dbReference type="OrthoDB" id="206141at2157"/>
<reference evidence="2 5" key="1">
    <citation type="submission" date="2020-06" db="EMBL/GenBank/DDBJ databases">
        <title>Haloterrigena sp. nov., an extremely halophilic archaeon isolated from a saline sediment.</title>
        <authorList>
            <person name="Liu B.-B."/>
        </authorList>
    </citation>
    <scope>NUCLEOTIDE SEQUENCE</scope>
    <source>
        <strain evidence="2">SYSU A121-1</strain>
        <strain evidence="3 5">SYSU A558-1</strain>
    </source>
</reference>
<comment type="caution">
    <text evidence="2">The sequence shown here is derived from an EMBL/GenBank/DDBJ whole genome shotgun (WGS) entry which is preliminary data.</text>
</comment>
<proteinExistence type="predicted"/>
<evidence type="ECO:0000313" key="4">
    <source>
        <dbReference type="Proteomes" id="UP000728647"/>
    </source>
</evidence>
<dbReference type="EMBL" id="JABURA010000001">
    <property type="protein sequence ID" value="NUB90043.1"/>
    <property type="molecule type" value="Genomic_DNA"/>
</dbReference>
<organism evidence="2 4">
    <name type="scientific">Haloterrigena gelatinilytica</name>
    <dbReference type="NCBI Taxonomy" id="2741724"/>
    <lineage>
        <taxon>Archaea</taxon>
        <taxon>Methanobacteriati</taxon>
        <taxon>Methanobacteriota</taxon>
        <taxon>Stenosarchaea group</taxon>
        <taxon>Halobacteria</taxon>
        <taxon>Halobacteriales</taxon>
        <taxon>Natrialbaceae</taxon>
        <taxon>Haloterrigena</taxon>
    </lineage>
</organism>
<evidence type="ECO:0000313" key="2">
    <source>
        <dbReference type="EMBL" id="NUB90043.1"/>
    </source>
</evidence>
<protein>
    <submittedName>
        <fullName evidence="2">Uncharacterized protein</fullName>
    </submittedName>
</protein>
<feature type="transmembrane region" description="Helical" evidence="1">
    <location>
        <begin position="34"/>
        <end position="50"/>
    </location>
</feature>
<keyword evidence="1" id="KW-1133">Transmembrane helix</keyword>
<name>A0A8J8KDD4_9EURY</name>
<evidence type="ECO:0000313" key="3">
    <source>
        <dbReference type="EMBL" id="NUC74131.1"/>
    </source>
</evidence>
<keyword evidence="5" id="KW-1185">Reference proteome</keyword>
<evidence type="ECO:0000313" key="5">
    <source>
        <dbReference type="Proteomes" id="UP001016761"/>
    </source>
</evidence>
<dbReference type="Proteomes" id="UP001016761">
    <property type="component" value="Unassembled WGS sequence"/>
</dbReference>
<feature type="transmembrane region" description="Helical" evidence="1">
    <location>
        <begin position="80"/>
        <end position="98"/>
    </location>
</feature>
<dbReference type="Proteomes" id="UP000728647">
    <property type="component" value="Unassembled WGS sequence"/>
</dbReference>
<accession>A0A8J8KDD4</accession>
<dbReference type="RefSeq" id="WP_174681902.1">
    <property type="nucleotide sequence ID" value="NZ_JABUQZ010000001.1"/>
</dbReference>
<dbReference type="AlphaFoldDB" id="A0A8J8KDD4"/>
<gene>
    <name evidence="2" type="ORF">HT576_03215</name>
    <name evidence="3" type="ORF">HTZ84_17795</name>
</gene>
<sequence length="108" mass="11566">MTSLERWQYVYLVLALLIFGLSIVGYLMTGVSIFSLYPTIVWFGLLIVIVRPTMFGYIMAGFGILSLAIAGFLVRGGASPLTIGVLVVVGGGALVGGIRTHRTRSLSQ</sequence>